<organism evidence="2 3">
    <name type="scientific">Micromonospora endophytica</name>
    <dbReference type="NCBI Taxonomy" id="515350"/>
    <lineage>
        <taxon>Bacteria</taxon>
        <taxon>Bacillati</taxon>
        <taxon>Actinomycetota</taxon>
        <taxon>Actinomycetes</taxon>
        <taxon>Micromonosporales</taxon>
        <taxon>Micromonosporaceae</taxon>
        <taxon>Micromonospora</taxon>
    </lineage>
</organism>
<dbReference type="Proteomes" id="UP000248627">
    <property type="component" value="Unassembled WGS sequence"/>
</dbReference>
<keyword evidence="1" id="KW-0472">Membrane</keyword>
<gene>
    <name evidence="2" type="ORF">C1I93_25540</name>
</gene>
<comment type="caution">
    <text evidence="2">The sequence shown here is derived from an EMBL/GenBank/DDBJ whole genome shotgun (WGS) entry which is preliminary data.</text>
</comment>
<evidence type="ECO:0000313" key="3">
    <source>
        <dbReference type="Proteomes" id="UP000248627"/>
    </source>
</evidence>
<protein>
    <submittedName>
        <fullName evidence="2">Uncharacterized protein</fullName>
    </submittedName>
</protein>
<reference evidence="2 3" key="1">
    <citation type="submission" date="2018-01" db="EMBL/GenBank/DDBJ databases">
        <title>Draft genome sequence of Jishengella endophytica.</title>
        <authorList>
            <person name="Sahin N."/>
            <person name="Ay H."/>
            <person name="Saygin H."/>
        </authorList>
    </citation>
    <scope>NUCLEOTIDE SEQUENCE [LARGE SCALE GENOMIC DNA]</scope>
    <source>
        <strain evidence="2 3">DSM 45430</strain>
    </source>
</reference>
<dbReference type="EMBL" id="POTX01000250">
    <property type="protein sequence ID" value="PZF87965.1"/>
    <property type="molecule type" value="Genomic_DNA"/>
</dbReference>
<feature type="transmembrane region" description="Helical" evidence="1">
    <location>
        <begin position="43"/>
        <end position="70"/>
    </location>
</feature>
<name>A0A2W2BLK3_9ACTN</name>
<keyword evidence="1" id="KW-0812">Transmembrane</keyword>
<evidence type="ECO:0000256" key="1">
    <source>
        <dbReference type="SAM" id="Phobius"/>
    </source>
</evidence>
<dbReference type="AlphaFoldDB" id="A0A2W2BLK3"/>
<keyword evidence="1" id="KW-1133">Transmembrane helix</keyword>
<accession>A0A2W2BLK3</accession>
<proteinExistence type="predicted"/>
<evidence type="ECO:0000313" key="2">
    <source>
        <dbReference type="EMBL" id="PZF87965.1"/>
    </source>
</evidence>
<sequence>MTLGAATMTILALMFSTKDDDVRKEGLFGSVFFESRTTPEDSLMVSAGLGSWIPLALIWAVTFAFLVLVWRISIQLKERRNALLEAHAGKGAP</sequence>
<keyword evidence="3" id="KW-1185">Reference proteome</keyword>